<accession>A0A8X6W031</accession>
<protein>
    <submittedName>
        <fullName evidence="1">Uncharacterized protein</fullName>
    </submittedName>
</protein>
<proteinExistence type="predicted"/>
<evidence type="ECO:0000313" key="1">
    <source>
        <dbReference type="EMBL" id="GFY25557.1"/>
    </source>
</evidence>
<dbReference type="EMBL" id="BMAU01021371">
    <property type="protein sequence ID" value="GFY25557.1"/>
    <property type="molecule type" value="Genomic_DNA"/>
</dbReference>
<evidence type="ECO:0000313" key="2">
    <source>
        <dbReference type="Proteomes" id="UP000887159"/>
    </source>
</evidence>
<gene>
    <name evidence="1" type="ORF">TNCV_2486771</name>
</gene>
<dbReference type="AlphaFoldDB" id="A0A8X6W031"/>
<reference evidence="1" key="1">
    <citation type="submission" date="2020-08" db="EMBL/GenBank/DDBJ databases">
        <title>Multicomponent nature underlies the extraordinary mechanical properties of spider dragline silk.</title>
        <authorList>
            <person name="Kono N."/>
            <person name="Nakamura H."/>
            <person name="Mori M."/>
            <person name="Yoshida Y."/>
            <person name="Ohtoshi R."/>
            <person name="Malay A.D."/>
            <person name="Moran D.A.P."/>
            <person name="Tomita M."/>
            <person name="Numata K."/>
            <person name="Arakawa K."/>
        </authorList>
    </citation>
    <scope>NUCLEOTIDE SEQUENCE</scope>
</reference>
<dbReference type="Proteomes" id="UP000887159">
    <property type="component" value="Unassembled WGS sequence"/>
</dbReference>
<name>A0A8X6W031_TRICX</name>
<keyword evidence="2" id="KW-1185">Reference proteome</keyword>
<comment type="caution">
    <text evidence="1">The sequence shown here is derived from an EMBL/GenBank/DDBJ whole genome shotgun (WGS) entry which is preliminary data.</text>
</comment>
<sequence>MLNAVPLGMGSNPGKDRDVCKYRMPSQHGGTLNSRRAASPLVTLVNGEESASFERKREDGEKQGSERYYRFQRESRLSHQSIFLSRITVWSDKLELRSPATVASLWGVW</sequence>
<organism evidence="1 2">
    <name type="scientific">Trichonephila clavipes</name>
    <name type="common">Golden silk orbweaver</name>
    <name type="synonym">Nephila clavipes</name>
    <dbReference type="NCBI Taxonomy" id="2585209"/>
    <lineage>
        <taxon>Eukaryota</taxon>
        <taxon>Metazoa</taxon>
        <taxon>Ecdysozoa</taxon>
        <taxon>Arthropoda</taxon>
        <taxon>Chelicerata</taxon>
        <taxon>Arachnida</taxon>
        <taxon>Araneae</taxon>
        <taxon>Araneomorphae</taxon>
        <taxon>Entelegynae</taxon>
        <taxon>Araneoidea</taxon>
        <taxon>Nephilidae</taxon>
        <taxon>Trichonephila</taxon>
    </lineage>
</organism>